<dbReference type="PANTHER" id="PTHR37813">
    <property type="entry name" value="FELS-2 PROPHAGE PROTEIN"/>
    <property type="match status" value="1"/>
</dbReference>
<organism evidence="3 4">
    <name type="scientific">Salinibacter phage M1EM-1</name>
    <dbReference type="NCBI Taxonomy" id="2681616"/>
    <lineage>
        <taxon>Viruses</taxon>
        <taxon>Duplodnaviria</taxon>
        <taxon>Heunggongvirae</taxon>
        <taxon>Uroviricota</taxon>
        <taxon>Caudoviricetes</taxon>
        <taxon>Holosalinivirus</taxon>
        <taxon>Holosalinivirus M1EM1</taxon>
    </lineage>
</organism>
<protein>
    <recommendedName>
        <fullName evidence="5">Tail tape measure protein</fullName>
    </recommendedName>
</protein>
<keyword evidence="2" id="KW-1133">Transmembrane helix</keyword>
<evidence type="ECO:0000313" key="3">
    <source>
        <dbReference type="EMBL" id="AUO78911.1"/>
    </source>
</evidence>
<evidence type="ECO:0000313" key="4">
    <source>
        <dbReference type="Proteomes" id="UP000259847"/>
    </source>
</evidence>
<feature type="transmembrane region" description="Helical" evidence="2">
    <location>
        <begin position="354"/>
        <end position="372"/>
    </location>
</feature>
<feature type="region of interest" description="Disordered" evidence="1">
    <location>
        <begin position="16"/>
        <end position="60"/>
    </location>
</feature>
<accession>A0A2I6UG14</accession>
<feature type="compositionally biased region" description="Acidic residues" evidence="1">
    <location>
        <begin position="28"/>
        <end position="52"/>
    </location>
</feature>
<sequence precursor="true">MPSKTFAVNFETSGFAKASSQMSSVADDASDAGNELDDTADSAEDAGDEMDETGSSASAMGSKISTAGKVGAAGLAAITAAVSSAVAGIGTLVAETAQYAKQVDRAAQQSGVARERIQEIAFAAQQVSGADFDAVRDGLKELAIRSQEAAMGTGEAKEAFDRLGISQDFLRNNSTSQIFARLRQELQGASSKMRIMASEMILGGEAGQKMVEVLGLSNEEMSELSTQAQRTGKVLSSDQVAALERTRGAWRSLTSEVVGLGRELGAMFAPLVTQEIIPGLRSMAQSVRGALSSLSDLSDTTKGAVAAIAAGTTAVSAALAAYGAWPAIIAGVSAAFSALGTAATTAYAAITSPVTAVVAAIAAIAGIAGLIYDNWSGLSSFFAELFDSLGAGASAIGSALYETFALAWNQIERLFAQAINSLLATVNDGLEALGAESYTIDTEVGVPQEEIEANKQRLAQAQKDLQAATSAAGSTLEGSFSSGWAAVKQSTSDAVSFVQGKLQNLGGALSLPSPSGGGGGSSAGGGQGPSSGGEESGGGGLPSLQPIFQLVNNTSAAENSISRLKQAGEAATTSLANGFNRVTSSIGRSVSNLLQGKEAALDFGQTMVSVLGDVISKLVQVAAKLAVVAAIKSAADISSGGITSISGALGEALGLAEGGVVTGPTLAVVGEGSESEAVLPLSKLEGMLSQPSPMPQAAASAPTGAGAQGLAVEVEVRGETRREGRDIVTTYDVSKRAQARRGR</sequence>
<dbReference type="EMBL" id="MF580955">
    <property type="protein sequence ID" value="AUO78911.1"/>
    <property type="molecule type" value="Genomic_DNA"/>
</dbReference>
<proteinExistence type="predicted"/>
<keyword evidence="2" id="KW-0472">Membrane</keyword>
<evidence type="ECO:0000256" key="1">
    <source>
        <dbReference type="SAM" id="MobiDB-lite"/>
    </source>
</evidence>
<dbReference type="PANTHER" id="PTHR37813:SF1">
    <property type="entry name" value="FELS-2 PROPHAGE PROTEIN"/>
    <property type="match status" value="1"/>
</dbReference>
<dbReference type="RefSeq" id="YP_009639320.1">
    <property type="nucleotide sequence ID" value="NC_042348.1"/>
</dbReference>
<feature type="transmembrane region" description="Helical" evidence="2">
    <location>
        <begin position="328"/>
        <end position="347"/>
    </location>
</feature>
<dbReference type="GeneID" id="40236111"/>
<dbReference type="Proteomes" id="UP000259847">
    <property type="component" value="Segment"/>
</dbReference>
<feature type="compositionally biased region" description="Gly residues" evidence="1">
    <location>
        <begin position="515"/>
        <end position="539"/>
    </location>
</feature>
<dbReference type="KEGG" id="vg:40236111"/>
<keyword evidence="4" id="KW-1185">Reference proteome</keyword>
<evidence type="ECO:0000256" key="2">
    <source>
        <dbReference type="SAM" id="Phobius"/>
    </source>
</evidence>
<evidence type="ECO:0008006" key="5">
    <source>
        <dbReference type="Google" id="ProtNLM"/>
    </source>
</evidence>
<name>A0A2I6UG14_9CAUD</name>
<keyword evidence="2" id="KW-0812">Transmembrane</keyword>
<reference evidence="3 4" key="1">
    <citation type="submission" date="2017-07" db="EMBL/GenBank/DDBJ databases">
        <title>Characterization of ecologically diverse viruses infecting co-occurring strains of cosmopolitan hyperhalophilic Bacteroidetes.</title>
        <authorList>
            <person name="Villamor J."/>
            <person name="Ramos-Barbero M.D."/>
            <person name="Gonzalez-Torres P."/>
            <person name="Gabaldon T."/>
            <person name="Rollesso-Mora R."/>
            <person name="Meseguer I."/>
            <person name="Martinez-Garcia M."/>
            <person name="Santos F."/>
            <person name="Anton J."/>
        </authorList>
    </citation>
    <scope>NUCLEOTIDE SEQUENCE [LARGE SCALE GENOMIC DNA]</scope>
</reference>
<feature type="region of interest" description="Disordered" evidence="1">
    <location>
        <begin position="508"/>
        <end position="539"/>
    </location>
</feature>